<dbReference type="EMBL" id="CADCTR010003068">
    <property type="protein sequence ID" value="CAA9380642.1"/>
    <property type="molecule type" value="Genomic_DNA"/>
</dbReference>
<reference evidence="1" key="1">
    <citation type="submission" date="2020-02" db="EMBL/GenBank/DDBJ databases">
        <authorList>
            <person name="Meier V. D."/>
        </authorList>
    </citation>
    <scope>NUCLEOTIDE SEQUENCE</scope>
    <source>
        <strain evidence="1">AVDCRST_MAG93</strain>
    </source>
</reference>
<protein>
    <submittedName>
        <fullName evidence="1">Uncharacterized protein</fullName>
    </submittedName>
</protein>
<feature type="non-terminal residue" evidence="1">
    <location>
        <position position="1"/>
    </location>
</feature>
<sequence length="42" mass="4101">CPDSGWKGWITVKTSAPSASLGVVVSSFAGSSRGSGPSSQAC</sequence>
<name>A0A6J4N838_9CHLR</name>
<gene>
    <name evidence="1" type="ORF">AVDCRST_MAG93-9150</name>
</gene>
<organism evidence="1">
    <name type="scientific">uncultured Chloroflexia bacterium</name>
    <dbReference type="NCBI Taxonomy" id="1672391"/>
    <lineage>
        <taxon>Bacteria</taxon>
        <taxon>Bacillati</taxon>
        <taxon>Chloroflexota</taxon>
        <taxon>Chloroflexia</taxon>
        <taxon>environmental samples</taxon>
    </lineage>
</organism>
<proteinExistence type="predicted"/>
<accession>A0A6J4N838</accession>
<dbReference type="AlphaFoldDB" id="A0A6J4N838"/>
<evidence type="ECO:0000313" key="1">
    <source>
        <dbReference type="EMBL" id="CAA9380642.1"/>
    </source>
</evidence>
<feature type="non-terminal residue" evidence="1">
    <location>
        <position position="42"/>
    </location>
</feature>